<evidence type="ECO:0000313" key="4">
    <source>
        <dbReference type="Proteomes" id="UP001225906"/>
    </source>
</evidence>
<dbReference type="PANTHER" id="PTHR30093">
    <property type="entry name" value="GENERAL SECRETION PATHWAY PROTEIN G"/>
    <property type="match status" value="1"/>
</dbReference>
<dbReference type="InterPro" id="IPR012902">
    <property type="entry name" value="N_methyl_site"/>
</dbReference>
<gene>
    <name evidence="3" type="ORF">Q9291_00935</name>
</gene>
<dbReference type="InterPro" id="IPR045584">
    <property type="entry name" value="Pilin-like"/>
</dbReference>
<keyword evidence="2" id="KW-0812">Transmembrane</keyword>
<keyword evidence="4" id="KW-1185">Reference proteome</keyword>
<comment type="caution">
    <text evidence="3">The sequence shown here is derived from an EMBL/GenBank/DDBJ whole genome shotgun (WGS) entry which is preliminary data.</text>
</comment>
<dbReference type="SUPFAM" id="SSF54523">
    <property type="entry name" value="Pili subunits"/>
    <property type="match status" value="1"/>
</dbReference>
<sequence length="138" mass="15074">MLKNQGWQSGFSLIEVMVVVAIIGILASIAMPSYQDYVKSGNAIEAPANLANCRVQAEQFYQDNFTYVGYSCTPQEVKYFDYAIENQTATSYTLKASGRSTQGMGDFEFTVDQDNTKTSKYDGTVGTGCWLTSSSGSC</sequence>
<organism evidence="3 4">
    <name type="scientific">Methylophilus aquaticus</name>
    <dbReference type="NCBI Taxonomy" id="1971610"/>
    <lineage>
        <taxon>Bacteria</taxon>
        <taxon>Pseudomonadati</taxon>
        <taxon>Pseudomonadota</taxon>
        <taxon>Betaproteobacteria</taxon>
        <taxon>Nitrosomonadales</taxon>
        <taxon>Methylophilaceae</taxon>
        <taxon>Methylophilus</taxon>
    </lineage>
</organism>
<dbReference type="Gene3D" id="3.30.700.10">
    <property type="entry name" value="Glycoprotein, Type 4 Pilin"/>
    <property type="match status" value="1"/>
</dbReference>
<dbReference type="PRINTS" id="PR00813">
    <property type="entry name" value="BCTERIALGSPG"/>
</dbReference>
<dbReference type="Proteomes" id="UP001225906">
    <property type="component" value="Unassembled WGS sequence"/>
</dbReference>
<dbReference type="RefSeq" id="WP_306388106.1">
    <property type="nucleotide sequence ID" value="NZ_JAVCAP010000001.1"/>
</dbReference>
<dbReference type="Pfam" id="PF16732">
    <property type="entry name" value="ComP_DUS"/>
    <property type="match status" value="1"/>
</dbReference>
<dbReference type="NCBIfam" id="TIGR02532">
    <property type="entry name" value="IV_pilin_GFxxxE"/>
    <property type="match status" value="1"/>
</dbReference>
<dbReference type="EMBL" id="JAVCAP010000001">
    <property type="protein sequence ID" value="MDP8566400.1"/>
    <property type="molecule type" value="Genomic_DNA"/>
</dbReference>
<feature type="transmembrane region" description="Helical" evidence="2">
    <location>
        <begin position="12"/>
        <end position="31"/>
    </location>
</feature>
<evidence type="ECO:0000256" key="1">
    <source>
        <dbReference type="ARBA" id="ARBA00022481"/>
    </source>
</evidence>
<dbReference type="PROSITE" id="PS00409">
    <property type="entry name" value="PROKAR_NTER_METHYL"/>
    <property type="match status" value="1"/>
</dbReference>
<keyword evidence="2" id="KW-1133">Transmembrane helix</keyword>
<dbReference type="InterPro" id="IPR000983">
    <property type="entry name" value="Bac_GSPG_pilin"/>
</dbReference>
<dbReference type="Pfam" id="PF07963">
    <property type="entry name" value="N_methyl"/>
    <property type="match status" value="1"/>
</dbReference>
<dbReference type="PANTHER" id="PTHR30093:SF47">
    <property type="entry name" value="TYPE IV PILUS NON-CORE MINOR PILIN PILE"/>
    <property type="match status" value="1"/>
</dbReference>
<proteinExistence type="predicted"/>
<protein>
    <submittedName>
        <fullName evidence="3">Type IV pilin protein</fullName>
    </submittedName>
</protein>
<keyword evidence="1" id="KW-0488">Methylation</keyword>
<evidence type="ECO:0000313" key="3">
    <source>
        <dbReference type="EMBL" id="MDP8566400.1"/>
    </source>
</evidence>
<name>A0ABT9JP89_9PROT</name>
<accession>A0ABT9JP89</accession>
<evidence type="ECO:0000256" key="2">
    <source>
        <dbReference type="SAM" id="Phobius"/>
    </source>
</evidence>
<keyword evidence="2" id="KW-0472">Membrane</keyword>
<reference evidence="4" key="1">
    <citation type="journal article" date="2019" name="Int. J. Syst. Evol. Microbiol.">
        <title>The Global Catalogue of Microorganisms (GCM) 10K type strain sequencing project: providing services to taxonomists for standard genome sequencing and annotation.</title>
        <authorList>
            <consortium name="The Broad Institute Genomics Platform"/>
            <consortium name="The Broad Institute Genome Sequencing Center for Infectious Disease"/>
            <person name="Wu L."/>
            <person name="Ma J."/>
        </authorList>
    </citation>
    <scope>NUCLEOTIDE SEQUENCE [LARGE SCALE GENOMIC DNA]</scope>
    <source>
        <strain evidence="4">VKM B-3159</strain>
    </source>
</reference>
<dbReference type="InterPro" id="IPR031982">
    <property type="entry name" value="PilE-like"/>
</dbReference>